<sequence length="206" mass="23448">MMMANRSPYRSPSYGSAIVNPEYCVPYSVDLIITKERTFGGHHFTVTDVNDAVVFTVKGPLVSILTPHAHRFLRDVNGTTILHLRKSLLLLSGWEAYRGESREQRDLIFTREPPQLFQRGTKMKVFLANNNTQVCDFKLVKASFFGRSWIVTIAESDTVVAQITHKIGSIVSREKFMITVSPNIDYAFIVALTVTLEDHLRRRRST</sequence>
<organism evidence="2 3">
    <name type="scientific">Stylosanthes scabra</name>
    <dbReference type="NCBI Taxonomy" id="79078"/>
    <lineage>
        <taxon>Eukaryota</taxon>
        <taxon>Viridiplantae</taxon>
        <taxon>Streptophyta</taxon>
        <taxon>Embryophyta</taxon>
        <taxon>Tracheophyta</taxon>
        <taxon>Spermatophyta</taxon>
        <taxon>Magnoliopsida</taxon>
        <taxon>eudicotyledons</taxon>
        <taxon>Gunneridae</taxon>
        <taxon>Pentapetalae</taxon>
        <taxon>rosids</taxon>
        <taxon>fabids</taxon>
        <taxon>Fabales</taxon>
        <taxon>Fabaceae</taxon>
        <taxon>Papilionoideae</taxon>
        <taxon>50 kb inversion clade</taxon>
        <taxon>dalbergioids sensu lato</taxon>
        <taxon>Dalbergieae</taxon>
        <taxon>Pterocarpus clade</taxon>
        <taxon>Stylosanthes</taxon>
    </lineage>
</organism>
<dbReference type="InterPro" id="IPR025659">
    <property type="entry name" value="Tubby-like_C"/>
</dbReference>
<dbReference type="Gene3D" id="2.40.160.200">
    <property type="entry name" value="LURP1-related"/>
    <property type="match status" value="1"/>
</dbReference>
<evidence type="ECO:0000313" key="2">
    <source>
        <dbReference type="EMBL" id="MED6156513.1"/>
    </source>
</evidence>
<comment type="caution">
    <text evidence="2">The sequence shown here is derived from an EMBL/GenBank/DDBJ whole genome shotgun (WGS) entry which is preliminary data.</text>
</comment>
<evidence type="ECO:0000256" key="1">
    <source>
        <dbReference type="ARBA" id="ARBA00005437"/>
    </source>
</evidence>
<dbReference type="InterPro" id="IPR007612">
    <property type="entry name" value="LOR"/>
</dbReference>
<comment type="similarity">
    <text evidence="1">Belongs to the LOR family.</text>
</comment>
<dbReference type="Proteomes" id="UP001341840">
    <property type="component" value="Unassembled WGS sequence"/>
</dbReference>
<reference evidence="2 3" key="1">
    <citation type="journal article" date="2023" name="Plants (Basel)">
        <title>Bridging the Gap: Combining Genomics and Transcriptomics Approaches to Understand Stylosanthes scabra, an Orphan Legume from the Brazilian Caatinga.</title>
        <authorList>
            <person name="Ferreira-Neto J.R.C."/>
            <person name="da Silva M.D."/>
            <person name="Binneck E."/>
            <person name="de Melo N.F."/>
            <person name="da Silva R.H."/>
            <person name="de Melo A.L.T.M."/>
            <person name="Pandolfi V."/>
            <person name="Bustamante F.O."/>
            <person name="Brasileiro-Vidal A.C."/>
            <person name="Benko-Iseppon A.M."/>
        </authorList>
    </citation>
    <scope>NUCLEOTIDE SEQUENCE [LARGE SCALE GENOMIC DNA]</scope>
    <source>
        <tissue evidence="2">Leaves</tissue>
    </source>
</reference>
<dbReference type="PANTHER" id="PTHR31087:SF160">
    <property type="entry name" value="PROTEIN LURP-ONE-RELATED 1-RELATED"/>
    <property type="match status" value="1"/>
</dbReference>
<accession>A0ABU6U9U2</accession>
<name>A0ABU6U9U2_9FABA</name>
<proteinExistence type="inferred from homology"/>
<dbReference type="EMBL" id="JASCZI010120869">
    <property type="protein sequence ID" value="MED6156513.1"/>
    <property type="molecule type" value="Genomic_DNA"/>
</dbReference>
<protein>
    <submittedName>
        <fullName evidence="2">Uncharacterized protein</fullName>
    </submittedName>
</protein>
<evidence type="ECO:0000313" key="3">
    <source>
        <dbReference type="Proteomes" id="UP001341840"/>
    </source>
</evidence>
<dbReference type="PANTHER" id="PTHR31087">
    <property type="match status" value="1"/>
</dbReference>
<dbReference type="InterPro" id="IPR038595">
    <property type="entry name" value="LOR_sf"/>
</dbReference>
<dbReference type="SUPFAM" id="SSF54518">
    <property type="entry name" value="Tubby C-terminal domain-like"/>
    <property type="match status" value="1"/>
</dbReference>
<gene>
    <name evidence="2" type="ORF">PIB30_014909</name>
</gene>
<dbReference type="Pfam" id="PF04525">
    <property type="entry name" value="LOR"/>
    <property type="match status" value="1"/>
</dbReference>
<keyword evidence="3" id="KW-1185">Reference proteome</keyword>